<reference evidence="12 13" key="1">
    <citation type="submission" date="2019-02" db="EMBL/GenBank/DDBJ databases">
        <title>Genomic Encyclopedia of Type Strains, Phase IV (KMG-IV): sequencing the most valuable type-strain genomes for metagenomic binning, comparative biology and taxonomic classification.</title>
        <authorList>
            <person name="Goeker M."/>
        </authorList>
    </citation>
    <scope>NUCLEOTIDE SEQUENCE [LARGE SCALE GENOMIC DNA]</scope>
    <source>
        <strain evidence="12 13">DSM 18116</strain>
    </source>
</reference>
<dbReference type="GO" id="GO:0009279">
    <property type="term" value="C:cell outer membrane"/>
    <property type="evidence" value="ECO:0007669"/>
    <property type="project" value="UniProtKB-SubCell"/>
</dbReference>
<evidence type="ECO:0000256" key="2">
    <source>
        <dbReference type="ARBA" id="ARBA00022448"/>
    </source>
</evidence>
<keyword evidence="3 7" id="KW-1134">Transmembrane beta strand</keyword>
<evidence type="ECO:0000256" key="3">
    <source>
        <dbReference type="ARBA" id="ARBA00022452"/>
    </source>
</evidence>
<gene>
    <name evidence="12" type="ORF">EV199_4948</name>
</gene>
<proteinExistence type="inferred from homology"/>
<dbReference type="SUPFAM" id="SSF56935">
    <property type="entry name" value="Porins"/>
    <property type="match status" value="1"/>
</dbReference>
<dbReference type="InterPro" id="IPR011662">
    <property type="entry name" value="Secretin/TonB_short_N"/>
</dbReference>
<dbReference type="Gene3D" id="2.40.170.20">
    <property type="entry name" value="TonB-dependent receptor, beta-barrel domain"/>
    <property type="match status" value="1"/>
</dbReference>
<dbReference type="Gene3D" id="2.170.130.10">
    <property type="entry name" value="TonB-dependent receptor, plug domain"/>
    <property type="match status" value="1"/>
</dbReference>
<feature type="signal peptide" evidence="8">
    <location>
        <begin position="1"/>
        <end position="39"/>
    </location>
</feature>
<feature type="domain" description="TonB-dependent receptor plug" evidence="10">
    <location>
        <begin position="228"/>
        <end position="354"/>
    </location>
</feature>
<dbReference type="InterPro" id="IPR037066">
    <property type="entry name" value="Plug_dom_sf"/>
</dbReference>
<evidence type="ECO:0000259" key="11">
    <source>
        <dbReference type="Pfam" id="PF14905"/>
    </source>
</evidence>
<keyword evidence="8" id="KW-0732">Signal</keyword>
<keyword evidence="6 7" id="KW-0998">Cell outer membrane</keyword>
<dbReference type="Pfam" id="PF13620">
    <property type="entry name" value="CarboxypepD_reg"/>
    <property type="match status" value="1"/>
</dbReference>
<evidence type="ECO:0000256" key="8">
    <source>
        <dbReference type="SAM" id="SignalP"/>
    </source>
</evidence>
<dbReference type="InterPro" id="IPR023996">
    <property type="entry name" value="TonB-dep_OMP_SusC/RagA"/>
</dbReference>
<feature type="domain" description="Outer membrane protein beta-barrel" evidence="11">
    <location>
        <begin position="780"/>
        <end position="893"/>
    </location>
</feature>
<dbReference type="NCBIfam" id="TIGR04057">
    <property type="entry name" value="SusC_RagA_signa"/>
    <property type="match status" value="1"/>
</dbReference>
<dbReference type="InterPro" id="IPR039426">
    <property type="entry name" value="TonB-dep_rcpt-like"/>
</dbReference>
<dbReference type="NCBIfam" id="TIGR04056">
    <property type="entry name" value="OMP_RagA_SusC"/>
    <property type="match status" value="1"/>
</dbReference>
<organism evidence="12 13">
    <name type="scientific">Pseudobacter ginsenosidimutans</name>
    <dbReference type="NCBI Taxonomy" id="661488"/>
    <lineage>
        <taxon>Bacteria</taxon>
        <taxon>Pseudomonadati</taxon>
        <taxon>Bacteroidota</taxon>
        <taxon>Chitinophagia</taxon>
        <taxon>Chitinophagales</taxon>
        <taxon>Chitinophagaceae</taxon>
        <taxon>Pseudobacter</taxon>
    </lineage>
</organism>
<dbReference type="Proteomes" id="UP000293874">
    <property type="component" value="Unassembled WGS sequence"/>
</dbReference>
<keyword evidence="4 7" id="KW-0812">Transmembrane</keyword>
<protein>
    <submittedName>
        <fullName evidence="12">TonB-linked SusC/RagA family outer membrane protein</fullName>
    </submittedName>
</protein>
<evidence type="ECO:0000313" key="12">
    <source>
        <dbReference type="EMBL" id="RZS69122.1"/>
    </source>
</evidence>
<comment type="subcellular location">
    <subcellularLocation>
        <location evidence="1 7">Cell outer membrane</location>
        <topology evidence="1 7">Multi-pass membrane protein</topology>
    </subcellularLocation>
</comment>
<dbReference type="Pfam" id="PF14905">
    <property type="entry name" value="OMP_b-brl_3"/>
    <property type="match status" value="1"/>
</dbReference>
<evidence type="ECO:0000259" key="9">
    <source>
        <dbReference type="Pfam" id="PF07660"/>
    </source>
</evidence>
<dbReference type="Pfam" id="PF07715">
    <property type="entry name" value="Plug"/>
    <property type="match status" value="1"/>
</dbReference>
<dbReference type="Pfam" id="PF07660">
    <property type="entry name" value="STN"/>
    <property type="match status" value="1"/>
</dbReference>
<keyword evidence="13" id="KW-1185">Reference proteome</keyword>
<dbReference type="InterPro" id="IPR008969">
    <property type="entry name" value="CarboxyPept-like_regulatory"/>
</dbReference>
<dbReference type="InterPro" id="IPR023997">
    <property type="entry name" value="TonB-dep_OMP_SusC/RagA_CS"/>
</dbReference>
<evidence type="ECO:0000256" key="6">
    <source>
        <dbReference type="ARBA" id="ARBA00023237"/>
    </source>
</evidence>
<name>A0A4Q7MQM1_9BACT</name>
<dbReference type="Gene3D" id="2.60.40.1120">
    <property type="entry name" value="Carboxypeptidase-like, regulatory domain"/>
    <property type="match status" value="1"/>
</dbReference>
<evidence type="ECO:0000256" key="7">
    <source>
        <dbReference type="PROSITE-ProRule" id="PRU01360"/>
    </source>
</evidence>
<feature type="chain" id="PRO_5020700216" evidence="8">
    <location>
        <begin position="40"/>
        <end position="1138"/>
    </location>
</feature>
<comment type="caution">
    <text evidence="12">The sequence shown here is derived from an EMBL/GenBank/DDBJ whole genome shotgun (WGS) entry which is preliminary data.</text>
</comment>
<evidence type="ECO:0000259" key="10">
    <source>
        <dbReference type="Pfam" id="PF07715"/>
    </source>
</evidence>
<dbReference type="InterPro" id="IPR012910">
    <property type="entry name" value="Plug_dom"/>
</dbReference>
<dbReference type="EMBL" id="SGXA01000003">
    <property type="protein sequence ID" value="RZS69122.1"/>
    <property type="molecule type" value="Genomic_DNA"/>
</dbReference>
<evidence type="ECO:0000256" key="1">
    <source>
        <dbReference type="ARBA" id="ARBA00004571"/>
    </source>
</evidence>
<dbReference type="InterPro" id="IPR036942">
    <property type="entry name" value="Beta-barrel_TonB_sf"/>
</dbReference>
<comment type="similarity">
    <text evidence="7">Belongs to the TonB-dependent receptor family.</text>
</comment>
<dbReference type="InterPro" id="IPR041700">
    <property type="entry name" value="OMP_b-brl_3"/>
</dbReference>
<evidence type="ECO:0000313" key="13">
    <source>
        <dbReference type="Proteomes" id="UP000293874"/>
    </source>
</evidence>
<dbReference type="SUPFAM" id="SSF49464">
    <property type="entry name" value="Carboxypeptidase regulatory domain-like"/>
    <property type="match status" value="1"/>
</dbReference>
<keyword evidence="2 7" id="KW-0813">Transport</keyword>
<accession>A0A4Q7MQM1</accession>
<evidence type="ECO:0000256" key="5">
    <source>
        <dbReference type="ARBA" id="ARBA00023136"/>
    </source>
</evidence>
<dbReference type="AlphaFoldDB" id="A0A4Q7MQM1"/>
<evidence type="ECO:0000256" key="4">
    <source>
        <dbReference type="ARBA" id="ARBA00022692"/>
    </source>
</evidence>
<sequence>MQNCKVPGHAPARNAMKKLLLTMRLTSIFLLACSLQVVANVNGQDAKVTLNAKQVSLEKFFKLIEKQTAYHFFYSASIIPVNEKVDVNAVNEPLSSVLNKLLPGIGLRYKMISDKVISITVDDHRSPAPPQQINGIVTDDKGDPVVGASVVLNPGNRGTSTSTDGKFVFTSVEPGSYTIEVSFVGYNSESQKVTVSSSTVNLNIKLAVSDSKTETAVVVTAFGVTQKKRALGYSVQEVRSQAITESHQPNIVNALQGKVAGVQITNSGGSPGASSIMLIRGGTSLSGNNQPLYVIDGIPMDNSTAITQGNNMVASSAPPSNRAIDINPEDIASITVLKGPAAAALYGLRAASGVVIITTKRGASGKATLNYSGTLSTDKVSHLPDMQSTYKQGEQGAYDPAAIGSWGPTFSQGEPIYDNLGNFFKSGFAQRHDISVSGGTDNSTFYGSASLLDQDGIVPSTSFSRKSFRLAADSRLSSKLKIGGNASYSHTDRGYVLQGKGVSETSSTTTSGGGTMMGVIFWPKNDDMRNYLNADGTQRTIVGTDNPYWGVERNPLSEKVDRMLFIGNVEYDPFKFLNITYRLGTDYFTSSFSSVRGAGTTIIGEEKGAISNSTRKNQITTSTLLVTGKHTIKDLNLSLTVGNNVESFQSNTEFAYGRNFIDPSFPSINNTLPSDRLTSSSIQRRRIVGLFGDLSIDWKGIAYLNVRGRNDWSSTLPVDAQSFFYPAVSGTVIVTDLLDEFGMKREGKVLSYAKVRASWARVGKDAPPHVLATTLSNVTNTFTINPRGFILNANDFYGNPTLRPEFTNSIEIGAEARFIDNRLGLDFTYYRTLSDDQILGTRTPPTSGSFLSYLNGGSIENKGIEVILNATPVKSKDFTWTLDLNFAKNKATVKSLPGSLDRVELSDAWAAGNVAQGAAFLNGSLFGINGNVWKRNNAGELLLTDAGYPQVQSTLKQIGDRNPDWLGGITNTLNYKNFSLSFMWDLRVGGDIYNATENYLVRSGLSTKTLKRGSTQVFDGIIESSGNKNTQSVVLDQNFYETLYPFQGYDFVEDGSWYRLRYATLNYTLPSKLLSKTPFSRAMVSITGRNLILITDYSGVDPEVSGSGAGVGGSGSFGFDNLGIPATRGFDFSLKVTF</sequence>
<dbReference type="PROSITE" id="PS52016">
    <property type="entry name" value="TONB_DEPENDENT_REC_3"/>
    <property type="match status" value="1"/>
</dbReference>
<feature type="domain" description="Secretin/TonB short N-terminal" evidence="9">
    <location>
        <begin position="70"/>
        <end position="120"/>
    </location>
</feature>
<keyword evidence="5 7" id="KW-0472">Membrane</keyword>